<dbReference type="InterPro" id="IPR042001">
    <property type="entry name" value="Sortase_F"/>
</dbReference>
<evidence type="ECO:0000256" key="2">
    <source>
        <dbReference type="SAM" id="Phobius"/>
    </source>
</evidence>
<dbReference type="InterPro" id="IPR005754">
    <property type="entry name" value="Sortase"/>
</dbReference>
<keyword evidence="2" id="KW-0472">Membrane</keyword>
<dbReference type="Gene3D" id="2.40.260.10">
    <property type="entry name" value="Sortase"/>
    <property type="match status" value="1"/>
</dbReference>
<gene>
    <name evidence="3" type="ORF">A2949_02805</name>
</gene>
<organism evidence="3 4">
    <name type="scientific">Candidatus Adlerbacteria bacterium RIFCSPLOWO2_01_FULL_54_21b</name>
    <dbReference type="NCBI Taxonomy" id="1797245"/>
    <lineage>
        <taxon>Bacteria</taxon>
        <taxon>Candidatus Adleribacteriota</taxon>
    </lineage>
</organism>
<dbReference type="EMBL" id="MEWZ01000029">
    <property type="protein sequence ID" value="OGC86197.1"/>
    <property type="molecule type" value="Genomic_DNA"/>
</dbReference>
<proteinExistence type="predicted"/>
<keyword evidence="2" id="KW-1133">Transmembrane helix</keyword>
<accession>A0A1F4XWU3</accession>
<comment type="caution">
    <text evidence="3">The sequence shown here is derived from an EMBL/GenBank/DDBJ whole genome shotgun (WGS) entry which is preliminary data.</text>
</comment>
<name>A0A1F4XWU3_9BACT</name>
<dbReference type="AlphaFoldDB" id="A0A1F4XWU3"/>
<evidence type="ECO:0000256" key="1">
    <source>
        <dbReference type="ARBA" id="ARBA00022801"/>
    </source>
</evidence>
<evidence type="ECO:0000313" key="4">
    <source>
        <dbReference type="Proteomes" id="UP000178585"/>
    </source>
</evidence>
<dbReference type="Proteomes" id="UP000178585">
    <property type="component" value="Unassembled WGS sequence"/>
</dbReference>
<evidence type="ECO:0000313" key="3">
    <source>
        <dbReference type="EMBL" id="OGC86197.1"/>
    </source>
</evidence>
<dbReference type="CDD" id="cd05829">
    <property type="entry name" value="Sortase_F"/>
    <property type="match status" value="1"/>
</dbReference>
<evidence type="ECO:0008006" key="5">
    <source>
        <dbReference type="Google" id="ProtNLM"/>
    </source>
</evidence>
<dbReference type="GO" id="GO:0016787">
    <property type="term" value="F:hydrolase activity"/>
    <property type="evidence" value="ECO:0007669"/>
    <property type="project" value="UniProtKB-KW"/>
</dbReference>
<keyword evidence="1" id="KW-0378">Hydrolase</keyword>
<feature type="transmembrane region" description="Helical" evidence="2">
    <location>
        <begin position="20"/>
        <end position="40"/>
    </location>
</feature>
<dbReference type="Pfam" id="PF04203">
    <property type="entry name" value="Sortase"/>
    <property type="match status" value="1"/>
</dbReference>
<reference evidence="3 4" key="1">
    <citation type="journal article" date="2016" name="Nat. Commun.">
        <title>Thousands of microbial genomes shed light on interconnected biogeochemical processes in an aquifer system.</title>
        <authorList>
            <person name="Anantharaman K."/>
            <person name="Brown C.T."/>
            <person name="Hug L.A."/>
            <person name="Sharon I."/>
            <person name="Castelle C.J."/>
            <person name="Probst A.J."/>
            <person name="Thomas B.C."/>
            <person name="Singh A."/>
            <person name="Wilkins M.J."/>
            <person name="Karaoz U."/>
            <person name="Brodie E.L."/>
            <person name="Williams K.H."/>
            <person name="Hubbard S.S."/>
            <person name="Banfield J.F."/>
        </authorList>
    </citation>
    <scope>NUCLEOTIDE SEQUENCE [LARGE SCALE GENOMIC DNA]</scope>
</reference>
<protein>
    <recommendedName>
        <fullName evidence="5">Sortase</fullName>
    </recommendedName>
</protein>
<dbReference type="SUPFAM" id="SSF63817">
    <property type="entry name" value="Sortase"/>
    <property type="match status" value="1"/>
</dbReference>
<dbReference type="InterPro" id="IPR023365">
    <property type="entry name" value="Sortase_dom-sf"/>
</dbReference>
<sequence length="219" mass="23066">MSSAKTVVLVPAAPVSTRYVYYIAAVGIVCVLIGAADVSARLARAAFGDSAAIVAFAPLAALDLPAAPSARTALVPAVLRIPALEVRAEVEQVGVKADATMGTPQDFSNVSWYSLGSKPGEPGSTVFAGHVNNTRLMSGVFGNLSQIKKGDYISVDDEAGRSLLYRVYSVETYEKNAPTDALFTTTGVEQLVLITCDGDWVPSAKTFDRRLVVIAHPAY</sequence>
<keyword evidence="2" id="KW-0812">Transmembrane</keyword>
<dbReference type="STRING" id="1797245.A2949_02805"/>